<keyword evidence="2" id="KW-1185">Reference proteome</keyword>
<dbReference type="EMBL" id="JAUHHV010000001">
    <property type="protein sequence ID" value="KAK1434338.1"/>
    <property type="molecule type" value="Genomic_DNA"/>
</dbReference>
<evidence type="ECO:0000313" key="1">
    <source>
        <dbReference type="EMBL" id="KAK1434338.1"/>
    </source>
</evidence>
<proteinExistence type="predicted"/>
<protein>
    <submittedName>
        <fullName evidence="1">Uncharacterized protein</fullName>
    </submittedName>
</protein>
<reference evidence="1" key="1">
    <citation type="journal article" date="2023" name="bioRxiv">
        <title>Improved chromosome-level genome assembly for marigold (Tagetes erecta).</title>
        <authorList>
            <person name="Jiang F."/>
            <person name="Yuan L."/>
            <person name="Wang S."/>
            <person name="Wang H."/>
            <person name="Xu D."/>
            <person name="Wang A."/>
            <person name="Fan W."/>
        </authorList>
    </citation>
    <scope>NUCLEOTIDE SEQUENCE</scope>
    <source>
        <strain evidence="1">WSJ</strain>
        <tissue evidence="1">Leaf</tissue>
    </source>
</reference>
<sequence length="97" mass="11022">MLASIVERWYLCVAAISSELLLHLSTSKLSFTMDEKHDTVKFQHMMSCFLSGLAQKRRPLTAIFTKSSRSMPSSSCQTFYESDLKQTKQETEINHAG</sequence>
<organism evidence="1 2">
    <name type="scientific">Tagetes erecta</name>
    <name type="common">African marigold</name>
    <dbReference type="NCBI Taxonomy" id="13708"/>
    <lineage>
        <taxon>Eukaryota</taxon>
        <taxon>Viridiplantae</taxon>
        <taxon>Streptophyta</taxon>
        <taxon>Embryophyta</taxon>
        <taxon>Tracheophyta</taxon>
        <taxon>Spermatophyta</taxon>
        <taxon>Magnoliopsida</taxon>
        <taxon>eudicotyledons</taxon>
        <taxon>Gunneridae</taxon>
        <taxon>Pentapetalae</taxon>
        <taxon>asterids</taxon>
        <taxon>campanulids</taxon>
        <taxon>Asterales</taxon>
        <taxon>Asteraceae</taxon>
        <taxon>Asteroideae</taxon>
        <taxon>Heliantheae alliance</taxon>
        <taxon>Tageteae</taxon>
        <taxon>Tagetes</taxon>
    </lineage>
</organism>
<comment type="caution">
    <text evidence="1">The sequence shown here is derived from an EMBL/GenBank/DDBJ whole genome shotgun (WGS) entry which is preliminary data.</text>
</comment>
<name>A0AAD8L4C5_TARER</name>
<dbReference type="Proteomes" id="UP001229421">
    <property type="component" value="Unassembled WGS sequence"/>
</dbReference>
<dbReference type="AlphaFoldDB" id="A0AAD8L4C5"/>
<evidence type="ECO:0000313" key="2">
    <source>
        <dbReference type="Proteomes" id="UP001229421"/>
    </source>
</evidence>
<accession>A0AAD8L4C5</accession>
<gene>
    <name evidence="1" type="ORF">QVD17_00077</name>
</gene>